<feature type="transmembrane region" description="Helical" evidence="9">
    <location>
        <begin position="368"/>
        <end position="388"/>
    </location>
</feature>
<name>A0ABY7SJ33_9RHOB</name>
<evidence type="ECO:0000256" key="2">
    <source>
        <dbReference type="ARBA" id="ARBA00010942"/>
    </source>
</evidence>
<feature type="transmembrane region" description="Helical" evidence="9">
    <location>
        <begin position="924"/>
        <end position="947"/>
    </location>
</feature>
<sequence length="1048" mass="110649">MISDFFIRRIRFAIVVSTVISIVGAIALFALPIQQYPDITPPTVTVSTVYPGASAETVADVIGGPIESAVNGVDDMTYMSSTSSNAGQYSLSVTFDIGTDPDQAQVNVQNRVQLATSSLPSEVQQQGVQVRARSPDFLLSLGFYSADGQMDDLSVANYVNTTLIDEVVRVSGVGDASAIGTSEYAMRVWLDTPKMVALGVTADEVAAAIRSQNVQAALGELGGPPAPEGTEVQFTLVSQGRLAEPEQFSRLILRTGDDGSVVRLGDVARIELGAQSYAVQAKLGDYNSTMMQVNLAPGANALETRQAVLDLMEQKQSSFPKDLAYATVYDATLFVSSSIELIMDILVEAFIIVMVVIFLFLQDWRATIVAGVSIPVSLLGAMAVLLMLGYSLNMISLLALVLAIGLVVDDAILVVENVQHNLEEDPYMSVAEASRKAMAQITGPIISTTFVLLAVVVPTGFLPGINGQLFRQFAVTISGGLVMSAIVAVTLSPAMAAVMLRAPKGGKRRGPLAWIESGLNWLRDGYGRIVGFMLRFWLLPLGILAACAAGAAYLITSLPSTFLPDEDQGALFVNVQLPDAASLQRTDEIMALVRDELGQTPGVEEVISVSGYSILQGTAAPNGGMAIAALTPWEERQSEETQLGAILGSLNQRFSQVPGASIAAFSPPPIPGVGTVGGLDMRLQALEGQSPDELAQTLRSFLATANQDPAIGGLSSTFSADVPQVYLNVDRVRAERLGLSPSDIYSAIGSAFGSSYINDFTTGGRNYQVTIAADGQYRADIDDLMNLYIRSDSGAMVPLRTLASTTTVLGPYVITRFNQSVSATVNGQAAPGASSGSAMAASERIAQETLPEGYGVAWSGLSYQEQQGGGGQYLTYVMSLIFAYLFLVALYESFSLPIAILLSLGAAAFGAGLGLVITNTQMSLYVQVALVLLIGLAAKNAILIVEFAKERREEGMPVFEAARQGAEARFRAVLMTALAFIFGVLPLAESHGAGAGAQNAVGITIISGMLGATLIGLFIIPSLYFVIQSVTEWMADRFGKAGSKSLEG</sequence>
<keyword evidence="5 9" id="KW-0997">Cell inner membrane</keyword>
<feature type="transmembrane region" description="Helical" evidence="9">
    <location>
        <begin position="968"/>
        <end position="988"/>
    </location>
</feature>
<feature type="transmembrane region" description="Helical" evidence="9">
    <location>
        <begin position="473"/>
        <end position="500"/>
    </location>
</feature>
<evidence type="ECO:0000256" key="8">
    <source>
        <dbReference type="ARBA" id="ARBA00023136"/>
    </source>
</evidence>
<dbReference type="PANTHER" id="PTHR32063:SF76">
    <property type="entry name" value="EFFLUX PUMP MEMBRANE TRANSPORTER"/>
    <property type="match status" value="1"/>
</dbReference>
<evidence type="ECO:0000313" key="10">
    <source>
        <dbReference type="EMBL" id="WCR06925.1"/>
    </source>
</evidence>
<dbReference type="Gene3D" id="3.30.70.1430">
    <property type="entry name" value="Multidrug efflux transporter AcrB pore domain"/>
    <property type="match status" value="2"/>
</dbReference>
<evidence type="ECO:0000256" key="5">
    <source>
        <dbReference type="ARBA" id="ARBA00022519"/>
    </source>
</evidence>
<evidence type="ECO:0000256" key="7">
    <source>
        <dbReference type="ARBA" id="ARBA00022989"/>
    </source>
</evidence>
<dbReference type="SUPFAM" id="SSF82693">
    <property type="entry name" value="Multidrug efflux transporter AcrB pore domain, PN1, PN2, PC1 and PC2 subdomains"/>
    <property type="match status" value="3"/>
</dbReference>
<keyword evidence="7 9" id="KW-1133">Transmembrane helix</keyword>
<evidence type="ECO:0000256" key="1">
    <source>
        <dbReference type="ARBA" id="ARBA00004429"/>
    </source>
</evidence>
<evidence type="ECO:0000256" key="4">
    <source>
        <dbReference type="ARBA" id="ARBA00022475"/>
    </source>
</evidence>
<dbReference type="EMBL" id="CP067136">
    <property type="protein sequence ID" value="WCR06925.1"/>
    <property type="molecule type" value="Genomic_DNA"/>
</dbReference>
<dbReference type="InterPro" id="IPR001036">
    <property type="entry name" value="Acrflvin-R"/>
</dbReference>
<dbReference type="Proteomes" id="UP001219349">
    <property type="component" value="Chromosome"/>
</dbReference>
<dbReference type="Gene3D" id="3.30.70.1440">
    <property type="entry name" value="Multidrug efflux transporter AcrB pore domain"/>
    <property type="match status" value="1"/>
</dbReference>
<dbReference type="Gene3D" id="3.30.2090.10">
    <property type="entry name" value="Multidrug efflux transporter AcrB TolC docking domain, DN and DC subdomains"/>
    <property type="match status" value="2"/>
</dbReference>
<keyword evidence="3 9" id="KW-0813">Transport</keyword>
<keyword evidence="4" id="KW-1003">Cell membrane</keyword>
<feature type="transmembrane region" description="Helical" evidence="9">
    <location>
        <begin position="1000"/>
        <end position="1027"/>
    </location>
</feature>
<dbReference type="Gene3D" id="1.20.1640.10">
    <property type="entry name" value="Multidrug efflux transporter AcrB transmembrane domain"/>
    <property type="match status" value="2"/>
</dbReference>
<protein>
    <recommendedName>
        <fullName evidence="9">Efflux pump membrane transporter</fullName>
    </recommendedName>
</protein>
<comment type="similarity">
    <text evidence="2 9">Belongs to the resistance-nodulation-cell division (RND) (TC 2.A.6) family.</text>
</comment>
<keyword evidence="6 9" id="KW-0812">Transmembrane</keyword>
<feature type="transmembrane region" description="Helical" evidence="9">
    <location>
        <begin position="394"/>
        <end position="416"/>
    </location>
</feature>
<evidence type="ECO:0000313" key="11">
    <source>
        <dbReference type="Proteomes" id="UP001219349"/>
    </source>
</evidence>
<evidence type="ECO:0000256" key="3">
    <source>
        <dbReference type="ARBA" id="ARBA00022448"/>
    </source>
</evidence>
<feature type="transmembrane region" description="Helical" evidence="9">
    <location>
        <begin position="437"/>
        <end position="461"/>
    </location>
</feature>
<dbReference type="PRINTS" id="PR00702">
    <property type="entry name" value="ACRIFLAVINRP"/>
</dbReference>
<dbReference type="NCBIfam" id="TIGR00915">
    <property type="entry name" value="2A0602"/>
    <property type="match status" value="1"/>
</dbReference>
<dbReference type="RefSeq" id="WP_271883852.1">
    <property type="nucleotide sequence ID" value="NZ_CP067136.1"/>
</dbReference>
<comment type="subcellular location">
    <subcellularLocation>
        <location evidence="1 9">Cell inner membrane</location>
        <topology evidence="1 9">Multi-pass membrane protein</topology>
    </subcellularLocation>
</comment>
<accession>A0ABY7SJ33</accession>
<feature type="transmembrane region" description="Helical" evidence="9">
    <location>
        <begin position="873"/>
        <end position="891"/>
    </location>
</feature>
<dbReference type="InterPro" id="IPR004764">
    <property type="entry name" value="MdtF-like"/>
</dbReference>
<dbReference type="Gene3D" id="3.30.70.1320">
    <property type="entry name" value="Multidrug efflux transporter AcrB pore domain like"/>
    <property type="match status" value="1"/>
</dbReference>
<keyword evidence="11" id="KW-1185">Reference proteome</keyword>
<organism evidence="10 11">
    <name type="scientific">Paracoccus fistulariae</name>
    <dbReference type="NCBI Taxonomy" id="658446"/>
    <lineage>
        <taxon>Bacteria</taxon>
        <taxon>Pseudomonadati</taxon>
        <taxon>Pseudomonadota</taxon>
        <taxon>Alphaproteobacteria</taxon>
        <taxon>Rhodobacterales</taxon>
        <taxon>Paracoccaceae</taxon>
        <taxon>Paracoccus</taxon>
    </lineage>
</organism>
<feature type="transmembrane region" description="Helical" evidence="9">
    <location>
        <begin position="341"/>
        <end position="361"/>
    </location>
</feature>
<evidence type="ECO:0000256" key="6">
    <source>
        <dbReference type="ARBA" id="ARBA00022692"/>
    </source>
</evidence>
<reference evidence="10 11" key="1">
    <citation type="submission" date="2021-01" db="EMBL/GenBank/DDBJ databases">
        <title>Biogeographic distribution of Paracoccus.</title>
        <authorList>
            <person name="Hollensteiner J."/>
            <person name="Leineberger J."/>
            <person name="Brinkhoff T."/>
            <person name="Daniel R."/>
        </authorList>
    </citation>
    <scope>NUCLEOTIDE SEQUENCE [LARGE SCALE GENOMIC DNA]</scope>
    <source>
        <strain evidence="10 11">KCTC 22803</strain>
    </source>
</reference>
<dbReference type="SUPFAM" id="SSF82714">
    <property type="entry name" value="Multidrug efflux transporter AcrB TolC docking domain, DN and DC subdomains"/>
    <property type="match status" value="2"/>
</dbReference>
<dbReference type="PANTHER" id="PTHR32063">
    <property type="match status" value="1"/>
</dbReference>
<feature type="transmembrane region" description="Helical" evidence="9">
    <location>
        <begin position="898"/>
        <end position="918"/>
    </location>
</feature>
<proteinExistence type="inferred from homology"/>
<keyword evidence="8 9" id="KW-0472">Membrane</keyword>
<feature type="transmembrane region" description="Helical" evidence="9">
    <location>
        <begin position="12"/>
        <end position="33"/>
    </location>
</feature>
<dbReference type="Pfam" id="PF00873">
    <property type="entry name" value="ACR_tran"/>
    <property type="match status" value="1"/>
</dbReference>
<dbReference type="SUPFAM" id="SSF82866">
    <property type="entry name" value="Multidrug efflux transporter AcrB transmembrane domain"/>
    <property type="match status" value="2"/>
</dbReference>
<feature type="transmembrane region" description="Helical" evidence="9">
    <location>
        <begin position="536"/>
        <end position="555"/>
    </location>
</feature>
<gene>
    <name evidence="10" type="ORF">JHX87_15865</name>
</gene>
<evidence type="ECO:0000256" key="9">
    <source>
        <dbReference type="RuleBase" id="RU364070"/>
    </source>
</evidence>
<dbReference type="InterPro" id="IPR027463">
    <property type="entry name" value="AcrB_DN_DC_subdom"/>
</dbReference>